<feature type="chain" id="PRO_5038470161" evidence="1">
    <location>
        <begin position="30"/>
        <end position="135"/>
    </location>
</feature>
<sequence>MEGARSMKGGMWVMLAMMAISVLIVGARAGNVVINESEAPISIQQASVNAVNNNESTVVVAQNTTMELPEGFADASVMVRNEATGGVFGPISLSQDDAMLVQSSSSGSVTNVVSVLLGTVVEGTLTALRKLVDDL</sequence>
<dbReference type="EMBL" id="JABFUD020000011">
    <property type="protein sequence ID" value="KAI5073892.1"/>
    <property type="molecule type" value="Genomic_DNA"/>
</dbReference>
<keyword evidence="3" id="KW-1185">Reference proteome</keyword>
<name>A0A9D4UU37_ADICA</name>
<protein>
    <submittedName>
        <fullName evidence="2">Uncharacterized protein</fullName>
    </submittedName>
</protein>
<dbReference type="AlphaFoldDB" id="A0A9D4UU37"/>
<organism evidence="2 3">
    <name type="scientific">Adiantum capillus-veneris</name>
    <name type="common">Maidenhair fern</name>
    <dbReference type="NCBI Taxonomy" id="13818"/>
    <lineage>
        <taxon>Eukaryota</taxon>
        <taxon>Viridiplantae</taxon>
        <taxon>Streptophyta</taxon>
        <taxon>Embryophyta</taxon>
        <taxon>Tracheophyta</taxon>
        <taxon>Polypodiopsida</taxon>
        <taxon>Polypodiidae</taxon>
        <taxon>Polypodiales</taxon>
        <taxon>Pteridineae</taxon>
        <taxon>Pteridaceae</taxon>
        <taxon>Vittarioideae</taxon>
        <taxon>Adiantum</taxon>
    </lineage>
</organism>
<proteinExistence type="predicted"/>
<dbReference type="Proteomes" id="UP000886520">
    <property type="component" value="Chromosome 11"/>
</dbReference>
<reference evidence="2" key="1">
    <citation type="submission" date="2021-01" db="EMBL/GenBank/DDBJ databases">
        <title>Adiantum capillus-veneris genome.</title>
        <authorList>
            <person name="Fang Y."/>
            <person name="Liao Q."/>
        </authorList>
    </citation>
    <scope>NUCLEOTIDE SEQUENCE</scope>
    <source>
        <strain evidence="2">H3</strain>
        <tissue evidence="2">Leaf</tissue>
    </source>
</reference>
<gene>
    <name evidence="2" type="ORF">GOP47_0011905</name>
</gene>
<feature type="signal peptide" evidence="1">
    <location>
        <begin position="1"/>
        <end position="29"/>
    </location>
</feature>
<accession>A0A9D4UU37</accession>
<keyword evidence="1" id="KW-0732">Signal</keyword>
<evidence type="ECO:0000256" key="1">
    <source>
        <dbReference type="SAM" id="SignalP"/>
    </source>
</evidence>
<evidence type="ECO:0000313" key="2">
    <source>
        <dbReference type="EMBL" id="KAI5073892.1"/>
    </source>
</evidence>
<comment type="caution">
    <text evidence="2">The sequence shown here is derived from an EMBL/GenBank/DDBJ whole genome shotgun (WGS) entry which is preliminary data.</text>
</comment>
<evidence type="ECO:0000313" key="3">
    <source>
        <dbReference type="Proteomes" id="UP000886520"/>
    </source>
</evidence>